<feature type="transmembrane region" description="Helical" evidence="1">
    <location>
        <begin position="32"/>
        <end position="56"/>
    </location>
</feature>
<protein>
    <submittedName>
        <fullName evidence="2">Uncharacterized protein</fullName>
    </submittedName>
</protein>
<proteinExistence type="predicted"/>
<keyword evidence="1" id="KW-1133">Transmembrane helix</keyword>
<reference evidence="2" key="1">
    <citation type="journal article" date="2002" name="Mikrobiologiia">
        <title>Soil strain of Bacillus subtilis harboring a large plasmid that mediates high-frequency conjugal mobilization.</title>
        <authorList>
            <person name="Lotareva O.V."/>
            <person name="Poluektova E.U."/>
            <person name="Titok M.A."/>
            <person name="Prozorov A.A."/>
        </authorList>
    </citation>
    <scope>NUCLEOTIDE SEQUENCE</scope>
    <source>
        <strain evidence="2">72</strain>
        <plasmid evidence="2">pBS72</plasmid>
    </source>
</reference>
<geneLocation type="plasmid" evidence="2">
    <name>pBS72</name>
</geneLocation>
<keyword evidence="2" id="KW-0614">Plasmid</keyword>
<reference evidence="2" key="4">
    <citation type="journal article" date="2006" name="Microbiology">
        <title>The replicative polymerases PolC and DnaE are required for theta replication of the Bacillus subtilis plasmid pBS72.</title>
        <authorList>
            <person name="Titok M."/>
            <person name="Suski C."/>
            <person name="Dalmais B."/>
            <person name="Ehrlich S.D."/>
            <person name="Janniere L."/>
        </authorList>
    </citation>
    <scope>NUCLEOTIDE SEQUENCE</scope>
    <source>
        <strain evidence="2">72</strain>
        <plasmid evidence="2">pBS72</plasmid>
    </source>
</reference>
<name>A0A1J0AKU7_BACIU</name>
<keyword evidence="1" id="KW-0812">Transmembrane</keyword>
<keyword evidence="1" id="KW-0472">Membrane</keyword>
<dbReference type="AlphaFoldDB" id="A0A1J0AKU7"/>
<reference evidence="2" key="2">
    <citation type="journal article" date="2003" name="Plasmid">
        <title>Bacillus subtilis soil isolates: plasmid replicon analysis and construction of a new theta-replicating vector.</title>
        <authorList>
            <person name="Titok M.A."/>
            <person name="Chapuis J."/>
            <person name="Selezneva Y.V."/>
            <person name="Lagodich A.V."/>
            <person name="Prokulevich V.A."/>
            <person name="Ehrlich S.D."/>
            <person name="Janniere L."/>
        </authorList>
    </citation>
    <scope>NUCLEOTIDE SEQUENCE</scope>
    <source>
        <strain evidence="2">72</strain>
        <plasmid evidence="2">pBS72</plasmid>
    </source>
</reference>
<reference evidence="2" key="3">
    <citation type="journal article" date="2004" name="Mol. Biol. (Mosk.)">
        <title>The replication system of plasmids from Bacillus subtilis environmental isolates.</title>
        <authorList>
            <person name="Lagodich A.V."/>
            <person name="Shtaniuk Iu.V."/>
            <person name="Prozorov A.A."/>
            <person name="Titok M.A."/>
        </authorList>
    </citation>
    <scope>NUCLEOTIDE SEQUENCE</scope>
    <source>
        <strain evidence="2">72</strain>
        <plasmid evidence="2">pBS72</plasmid>
    </source>
</reference>
<dbReference type="EMBL" id="KX711616">
    <property type="protein sequence ID" value="APB62372.1"/>
    <property type="molecule type" value="Genomic_DNA"/>
</dbReference>
<sequence>MKIKGKGQNGIEQYPILSSAIEVSFRRQWERLLGGTFVSLFFLLPMFIFGQAFILFSVGHLYKWFVTTDFYNWIIGG</sequence>
<reference evidence="2" key="5">
    <citation type="submission" date="2016-08" db="EMBL/GenBank/DDBJ databases">
        <authorList>
            <person name="Satsunkevich N.E."/>
            <person name="Valentovich L.N."/>
            <person name="Kolomiets E.I."/>
            <person name="Titok M.A."/>
        </authorList>
    </citation>
    <scope>NUCLEOTIDE SEQUENCE</scope>
    <source>
        <strain evidence="2">72</strain>
        <plasmid evidence="2">pBS72</plasmid>
    </source>
</reference>
<evidence type="ECO:0000256" key="1">
    <source>
        <dbReference type="SAM" id="Phobius"/>
    </source>
</evidence>
<evidence type="ECO:0000313" key="2">
    <source>
        <dbReference type="EMBL" id="APB62372.1"/>
    </source>
</evidence>
<accession>A0A1J0AKU7</accession>
<organism evidence="2">
    <name type="scientific">Bacillus subtilis</name>
    <dbReference type="NCBI Taxonomy" id="1423"/>
    <lineage>
        <taxon>Bacteria</taxon>
        <taxon>Bacillati</taxon>
        <taxon>Bacillota</taxon>
        <taxon>Bacilli</taxon>
        <taxon>Bacillales</taxon>
        <taxon>Bacillaceae</taxon>
        <taxon>Bacillus</taxon>
    </lineage>
</organism>
<dbReference type="RefSeq" id="WP_069479511.1">
    <property type="nucleotide sequence ID" value="NZ_JARSRH010000004.1"/>
</dbReference>
<gene>
    <name evidence="2" type="ORF">pBS72_1030</name>
</gene>